<name>A0AAW8TZD4_9ENTE</name>
<gene>
    <name evidence="1" type="ORF">P7H43_01120</name>
</gene>
<dbReference type="AlphaFoldDB" id="A0AAW8TZD4"/>
<dbReference type="Pfam" id="PF04463">
    <property type="entry name" value="2-thiour_desulf"/>
    <property type="match status" value="1"/>
</dbReference>
<accession>A0AAW8TZD4</accession>
<dbReference type="PANTHER" id="PTHR30087">
    <property type="entry name" value="INNER MEMBRANE PROTEIN"/>
    <property type="match status" value="1"/>
</dbReference>
<sequence length="153" mass="16488">MLGISACLGGVFCRYDGGTQPVEQLVTWVKEGKAVMICPEVLGGLPTPRPPAEIQGGDGFDVWAGRARVVNTEGVDVTKAYQKGAIKAFEVMQEQGITKVILKERSPSCGSHLVYDGTFSGIKEAGVGVATAYFLKQGLKVYSEENWQEMEDL</sequence>
<dbReference type="EMBL" id="JARQBJ010000001">
    <property type="protein sequence ID" value="MDT2809093.1"/>
    <property type="molecule type" value="Genomic_DNA"/>
</dbReference>
<protein>
    <submittedName>
        <fullName evidence="1">DUF523 domain-containing protein</fullName>
    </submittedName>
</protein>
<comment type="caution">
    <text evidence="1">The sequence shown here is derived from an EMBL/GenBank/DDBJ whole genome shotgun (WGS) entry which is preliminary data.</text>
</comment>
<organism evidence="1 2">
    <name type="scientific">Enterococcus asini</name>
    <dbReference type="NCBI Taxonomy" id="57732"/>
    <lineage>
        <taxon>Bacteria</taxon>
        <taxon>Bacillati</taxon>
        <taxon>Bacillota</taxon>
        <taxon>Bacilli</taxon>
        <taxon>Lactobacillales</taxon>
        <taxon>Enterococcaceae</taxon>
        <taxon>Enterococcus</taxon>
    </lineage>
</organism>
<reference evidence="1" key="1">
    <citation type="submission" date="2023-03" db="EMBL/GenBank/DDBJ databases">
        <authorList>
            <person name="Shen W."/>
            <person name="Cai J."/>
        </authorList>
    </citation>
    <scope>NUCLEOTIDE SEQUENCE</scope>
    <source>
        <strain evidence="1">B226-2</strain>
    </source>
</reference>
<dbReference type="RefSeq" id="WP_270596357.1">
    <property type="nucleotide sequence ID" value="NZ_JAQESC010000001.1"/>
</dbReference>
<dbReference type="InterPro" id="IPR007553">
    <property type="entry name" value="2-thiour_desulf"/>
</dbReference>
<evidence type="ECO:0000313" key="1">
    <source>
        <dbReference type="EMBL" id="MDT2809093.1"/>
    </source>
</evidence>
<evidence type="ECO:0000313" key="2">
    <source>
        <dbReference type="Proteomes" id="UP001256711"/>
    </source>
</evidence>
<dbReference type="Proteomes" id="UP001256711">
    <property type="component" value="Unassembled WGS sequence"/>
</dbReference>
<proteinExistence type="predicted"/>
<dbReference type="PANTHER" id="PTHR30087:SF1">
    <property type="entry name" value="HYPOTHETICAL CYTOSOLIC PROTEIN"/>
    <property type="match status" value="1"/>
</dbReference>